<feature type="domain" description="CTLH" evidence="2">
    <location>
        <begin position="119"/>
        <end position="169"/>
    </location>
</feature>
<dbReference type="PANTHER" id="PTHR12864">
    <property type="entry name" value="RAN BINDING PROTEIN 9-RELATED"/>
    <property type="match status" value="1"/>
</dbReference>
<accession>A0AAN5IBP2</accession>
<dbReference type="SMART" id="SM00668">
    <property type="entry name" value="CTLH"/>
    <property type="match status" value="1"/>
</dbReference>
<dbReference type="Proteomes" id="UP001328107">
    <property type="component" value="Unassembled WGS sequence"/>
</dbReference>
<gene>
    <name evidence="3" type="ORF">PMAYCL1PPCAC_27061</name>
</gene>
<keyword evidence="4" id="KW-1185">Reference proteome</keyword>
<reference evidence="4" key="1">
    <citation type="submission" date="2022-10" db="EMBL/GenBank/DDBJ databases">
        <title>Genome assembly of Pristionchus species.</title>
        <authorList>
            <person name="Yoshida K."/>
            <person name="Sommer R.J."/>
        </authorList>
    </citation>
    <scope>NUCLEOTIDE SEQUENCE [LARGE SCALE GENOMIC DNA]</scope>
    <source>
        <strain evidence="4">RS5460</strain>
    </source>
</reference>
<organism evidence="3 4">
    <name type="scientific">Pristionchus mayeri</name>
    <dbReference type="NCBI Taxonomy" id="1317129"/>
    <lineage>
        <taxon>Eukaryota</taxon>
        <taxon>Metazoa</taxon>
        <taxon>Ecdysozoa</taxon>
        <taxon>Nematoda</taxon>
        <taxon>Chromadorea</taxon>
        <taxon>Rhabditida</taxon>
        <taxon>Rhabditina</taxon>
        <taxon>Diplogasteromorpha</taxon>
        <taxon>Diplogasteroidea</taxon>
        <taxon>Neodiplogasteridae</taxon>
        <taxon>Pristionchus</taxon>
    </lineage>
</organism>
<dbReference type="InterPro" id="IPR013144">
    <property type="entry name" value="CRA_dom"/>
</dbReference>
<evidence type="ECO:0000256" key="1">
    <source>
        <dbReference type="SAM" id="MobiDB-lite"/>
    </source>
</evidence>
<dbReference type="AlphaFoldDB" id="A0AAN5IBP2"/>
<evidence type="ECO:0000313" key="3">
    <source>
        <dbReference type="EMBL" id="GMR56866.1"/>
    </source>
</evidence>
<dbReference type="Pfam" id="PF08513">
    <property type="entry name" value="LisH"/>
    <property type="match status" value="1"/>
</dbReference>
<sequence>QDLRETTDEEDYSEGEDDEYPLGEGMHEPLYPYRVDSEGESDNSLHNITRKRPGSKRKPKYAVKRDYKIEEPDPVEMTNLVIEYLVIEGYPDAARTLAAEANVRLDEQDWEGIEKRVAIKKDILAGRIAEAIEKLDVLCPGMIARDDSVRFDLYQQRFLELVREDDIEQALNWSSEKLSSEDLDDEKMARLEQACTLAAFSDPTECKYSDLLEQGQRDGVAETVNSAILKAQGKPSCSRVETMFKMKMFMSMNMPVAPADSTQEDADRIADAIHGEIVHPPVPERE</sequence>
<feature type="compositionally biased region" description="Basic residues" evidence="1">
    <location>
        <begin position="48"/>
        <end position="59"/>
    </location>
</feature>
<dbReference type="InterPro" id="IPR006595">
    <property type="entry name" value="CTLH_C"/>
</dbReference>
<dbReference type="PROSITE" id="PS50897">
    <property type="entry name" value="CTLH"/>
    <property type="match status" value="1"/>
</dbReference>
<feature type="region of interest" description="Disordered" evidence="1">
    <location>
        <begin position="1"/>
        <end position="59"/>
    </location>
</feature>
<dbReference type="PROSITE" id="PS50896">
    <property type="entry name" value="LISH"/>
    <property type="match status" value="1"/>
</dbReference>
<dbReference type="InterPro" id="IPR006594">
    <property type="entry name" value="LisH"/>
</dbReference>
<comment type="caution">
    <text evidence="3">The sequence shown here is derived from an EMBL/GenBank/DDBJ whole genome shotgun (WGS) entry which is preliminary data.</text>
</comment>
<dbReference type="Pfam" id="PF10607">
    <property type="entry name" value="CTLH"/>
    <property type="match status" value="1"/>
</dbReference>
<protein>
    <recommendedName>
        <fullName evidence="2">CTLH domain-containing protein</fullName>
    </recommendedName>
</protein>
<dbReference type="EMBL" id="BTRK01000006">
    <property type="protein sequence ID" value="GMR56866.1"/>
    <property type="molecule type" value="Genomic_DNA"/>
</dbReference>
<dbReference type="SMART" id="SM00667">
    <property type="entry name" value="LisH"/>
    <property type="match status" value="1"/>
</dbReference>
<feature type="compositionally biased region" description="Acidic residues" evidence="1">
    <location>
        <begin position="7"/>
        <end position="21"/>
    </location>
</feature>
<dbReference type="InterPro" id="IPR024964">
    <property type="entry name" value="CTLH/CRA"/>
</dbReference>
<dbReference type="InterPro" id="IPR050618">
    <property type="entry name" value="Ubq-SigPath_Reg"/>
</dbReference>
<proteinExistence type="predicted"/>
<evidence type="ECO:0000259" key="2">
    <source>
        <dbReference type="PROSITE" id="PS50897"/>
    </source>
</evidence>
<feature type="non-terminal residue" evidence="3">
    <location>
        <position position="1"/>
    </location>
</feature>
<name>A0AAN5IBP2_9BILA</name>
<dbReference type="SMART" id="SM00757">
    <property type="entry name" value="CRA"/>
    <property type="match status" value="1"/>
</dbReference>
<evidence type="ECO:0000313" key="4">
    <source>
        <dbReference type="Proteomes" id="UP001328107"/>
    </source>
</evidence>